<dbReference type="InterPro" id="IPR001613">
    <property type="entry name" value="Flavin_amine_oxidase"/>
</dbReference>
<feature type="binding site" evidence="5">
    <location>
        <position position="379"/>
    </location>
    <ligand>
        <name>substrate</name>
    </ligand>
</feature>
<protein>
    <recommendedName>
        <fullName evidence="6">Amine oxidase</fullName>
        <ecNumber evidence="6">1.4.3.-</ecNumber>
    </recommendedName>
</protein>
<dbReference type="PANTHER" id="PTHR43563">
    <property type="entry name" value="AMINE OXIDASE"/>
    <property type="match status" value="1"/>
</dbReference>
<dbReference type="Pfam" id="PF01593">
    <property type="entry name" value="Amino_oxidase"/>
    <property type="match status" value="1"/>
</dbReference>
<evidence type="ECO:0000256" key="4">
    <source>
        <dbReference type="ARBA" id="ARBA00048448"/>
    </source>
</evidence>
<keyword evidence="6" id="KW-0285">Flavoprotein</keyword>
<dbReference type="PRINTS" id="PR00757">
    <property type="entry name" value="AMINEOXDASEF"/>
</dbReference>
<dbReference type="EC" id="1.4.3.-" evidence="6"/>
<evidence type="ECO:0000256" key="3">
    <source>
        <dbReference type="ARBA" id="ARBA00023002"/>
    </source>
</evidence>
<reference evidence="8" key="1">
    <citation type="journal article" date="2020" name="Stud. Mycol.">
        <title>101 Dothideomycetes genomes: a test case for predicting lifestyles and emergence of pathogens.</title>
        <authorList>
            <person name="Haridas S."/>
            <person name="Albert R."/>
            <person name="Binder M."/>
            <person name="Bloem J."/>
            <person name="Labutti K."/>
            <person name="Salamov A."/>
            <person name="Andreopoulos B."/>
            <person name="Baker S."/>
            <person name="Barry K."/>
            <person name="Bills G."/>
            <person name="Bluhm B."/>
            <person name="Cannon C."/>
            <person name="Castanera R."/>
            <person name="Culley D."/>
            <person name="Daum C."/>
            <person name="Ezra D."/>
            <person name="Gonzalez J."/>
            <person name="Henrissat B."/>
            <person name="Kuo A."/>
            <person name="Liang C."/>
            <person name="Lipzen A."/>
            <person name="Lutzoni F."/>
            <person name="Magnuson J."/>
            <person name="Mondo S."/>
            <person name="Nolan M."/>
            <person name="Ohm R."/>
            <person name="Pangilinan J."/>
            <person name="Park H.-J."/>
            <person name="Ramirez L."/>
            <person name="Alfaro M."/>
            <person name="Sun H."/>
            <person name="Tritt A."/>
            <person name="Yoshinaga Y."/>
            <person name="Zwiers L.-H."/>
            <person name="Turgeon B."/>
            <person name="Goodwin S."/>
            <person name="Spatafora J."/>
            <person name="Crous P."/>
            <person name="Grigoriev I."/>
        </authorList>
    </citation>
    <scope>NUCLEOTIDE SEQUENCE</scope>
    <source>
        <strain evidence="8">CBS 175.79</strain>
    </source>
</reference>
<proteinExistence type="inferred from homology"/>
<dbReference type="Gene3D" id="3.50.50.60">
    <property type="entry name" value="FAD/NAD(P)-binding domain"/>
    <property type="match status" value="2"/>
</dbReference>
<keyword evidence="6" id="KW-0274">FAD</keyword>
<dbReference type="SUPFAM" id="SSF51905">
    <property type="entry name" value="FAD/NAD(P)-binding domain"/>
    <property type="match status" value="1"/>
</dbReference>
<evidence type="ECO:0000256" key="1">
    <source>
        <dbReference type="ARBA" id="ARBA00001974"/>
    </source>
</evidence>
<dbReference type="EMBL" id="ML978077">
    <property type="protein sequence ID" value="KAF2010245.1"/>
    <property type="molecule type" value="Genomic_DNA"/>
</dbReference>
<dbReference type="RefSeq" id="XP_033378584.1">
    <property type="nucleotide sequence ID" value="XM_033532462.1"/>
</dbReference>
<evidence type="ECO:0000313" key="8">
    <source>
        <dbReference type="EMBL" id="KAF2010245.1"/>
    </source>
</evidence>
<dbReference type="PANTHER" id="PTHR43563:SF1">
    <property type="entry name" value="AMINE OXIDASE [FLAVIN-CONTAINING] B"/>
    <property type="match status" value="1"/>
</dbReference>
<dbReference type="Gene3D" id="3.90.660.10">
    <property type="match status" value="1"/>
</dbReference>
<dbReference type="InterPro" id="IPR002937">
    <property type="entry name" value="Amino_oxidase"/>
</dbReference>
<comment type="catalytic activity">
    <reaction evidence="4">
        <text>a secondary aliphatic amine + O2 + H2O = a primary amine + an aldehyde + H2O2</text>
        <dbReference type="Rhea" id="RHEA:26414"/>
        <dbReference type="ChEBI" id="CHEBI:15377"/>
        <dbReference type="ChEBI" id="CHEBI:15379"/>
        <dbReference type="ChEBI" id="CHEBI:16240"/>
        <dbReference type="ChEBI" id="CHEBI:17478"/>
        <dbReference type="ChEBI" id="CHEBI:58855"/>
        <dbReference type="ChEBI" id="CHEBI:65296"/>
        <dbReference type="EC" id="1.4.3.4"/>
    </reaction>
</comment>
<accession>A0A6A5XAZ5</accession>
<name>A0A6A5XAZ5_9PLEO</name>
<evidence type="ECO:0000313" key="9">
    <source>
        <dbReference type="Proteomes" id="UP000799778"/>
    </source>
</evidence>
<dbReference type="Proteomes" id="UP000799778">
    <property type="component" value="Unassembled WGS sequence"/>
</dbReference>
<evidence type="ECO:0000256" key="5">
    <source>
        <dbReference type="PIRSR" id="PIRSR601613-1"/>
    </source>
</evidence>
<gene>
    <name evidence="8" type="ORF">BU24DRAFT_467713</name>
</gene>
<organism evidence="8 9">
    <name type="scientific">Aaosphaeria arxii CBS 175.79</name>
    <dbReference type="NCBI Taxonomy" id="1450172"/>
    <lineage>
        <taxon>Eukaryota</taxon>
        <taxon>Fungi</taxon>
        <taxon>Dikarya</taxon>
        <taxon>Ascomycota</taxon>
        <taxon>Pezizomycotina</taxon>
        <taxon>Dothideomycetes</taxon>
        <taxon>Pleosporomycetidae</taxon>
        <taxon>Pleosporales</taxon>
        <taxon>Pleosporales incertae sedis</taxon>
        <taxon>Aaosphaeria</taxon>
    </lineage>
</organism>
<feature type="binding site" evidence="5">
    <location>
        <position position="276"/>
    </location>
    <ligand>
        <name>FAD</name>
        <dbReference type="ChEBI" id="CHEBI:57692"/>
    </ligand>
</feature>
<evidence type="ECO:0000256" key="2">
    <source>
        <dbReference type="ARBA" id="ARBA00005995"/>
    </source>
</evidence>
<dbReference type="OrthoDB" id="7777654at2759"/>
<evidence type="ECO:0000259" key="7">
    <source>
        <dbReference type="Pfam" id="PF01593"/>
    </source>
</evidence>
<dbReference type="InterPro" id="IPR050703">
    <property type="entry name" value="Flavin_MAO"/>
</dbReference>
<sequence>MTSRDGYNWTPSEGLQTGVPTIGKILPESNVSSNEKPYDVIVIGAGYCGLTAARNASLEGLQVLLLEGRDRIGGRSWSSNIQGYPFEMGGTWVHWGQSNTWREIMRYELHDQVEKSFNFEKGVKHFELNTPNGVTTMSHEQEDELLASALNKFTNIDGVYGRNTIPLPHDTFRTLGSADLDNISAKDRLNDIASILSPQERAVLEASILLASGGTLETTSFHEFMHWWAMCGYTYQGWLDMLITWKFKRGQSSFAIRFFQEALESKRLKYAFNSPVSHVRDNGKQVEVTTRDARKFQAAKVISAMPLNVLDRVTFDPPLSSGKQSALKIKHVNQTVKVHAELSNKDLRSWTGITYPHNELNYAIGDGTTPAGNTHIVCFGGQQNHIDPEVDISRTKRAVQSLFSAENYSNSHPAPAVERLVFHNWSKDEFAGGAWFFSPPGLLSNHLNDMRATHGNVVFANSDWALGWRSFIDGAIEEGERAALIVRRDLLGAKFDAPRL</sequence>
<feature type="domain" description="Amine oxidase" evidence="7">
    <location>
        <begin position="48"/>
        <end position="483"/>
    </location>
</feature>
<dbReference type="GeneID" id="54289859"/>
<comment type="cofactor">
    <cofactor evidence="1 6">
        <name>FAD</name>
        <dbReference type="ChEBI" id="CHEBI:57692"/>
    </cofactor>
</comment>
<comment type="similarity">
    <text evidence="2 6">Belongs to the flavin monoamine oxidase family.</text>
</comment>
<evidence type="ECO:0000256" key="6">
    <source>
        <dbReference type="RuleBase" id="RU362067"/>
    </source>
</evidence>
<dbReference type="InterPro" id="IPR036188">
    <property type="entry name" value="FAD/NAD-bd_sf"/>
</dbReference>
<keyword evidence="9" id="KW-1185">Reference proteome</keyword>
<dbReference type="GO" id="GO:0097621">
    <property type="term" value="F:monoamine oxidase activity"/>
    <property type="evidence" value="ECO:0007669"/>
    <property type="project" value="UniProtKB-EC"/>
</dbReference>
<dbReference type="AlphaFoldDB" id="A0A6A5XAZ5"/>
<keyword evidence="3 6" id="KW-0560">Oxidoreductase</keyword>